<feature type="binding site" evidence="9">
    <location>
        <begin position="658"/>
        <end position="665"/>
    </location>
    <ligand>
        <name>ATP</name>
        <dbReference type="ChEBI" id="CHEBI:30616"/>
    </ligand>
</feature>
<dbReference type="AlphaFoldDB" id="A0A3D9DXM2"/>
<comment type="similarity">
    <text evidence="1 9 10">Belongs to the DNA mismatch repair MutS family.</text>
</comment>
<dbReference type="InterPro" id="IPR027417">
    <property type="entry name" value="P-loop_NTPase"/>
</dbReference>
<evidence type="ECO:0000256" key="1">
    <source>
        <dbReference type="ARBA" id="ARBA00006271"/>
    </source>
</evidence>
<dbReference type="EMBL" id="QRDJ01000006">
    <property type="protein sequence ID" value="REC95526.1"/>
    <property type="molecule type" value="Genomic_DNA"/>
</dbReference>
<dbReference type="PANTHER" id="PTHR11361">
    <property type="entry name" value="DNA MISMATCH REPAIR PROTEIN MUTS FAMILY MEMBER"/>
    <property type="match status" value="1"/>
</dbReference>
<dbReference type="InterPro" id="IPR036678">
    <property type="entry name" value="MutS_con_dom_sf"/>
</dbReference>
<evidence type="ECO:0000259" key="12">
    <source>
        <dbReference type="PROSITE" id="PS00486"/>
    </source>
</evidence>
<dbReference type="Gene3D" id="3.40.1170.10">
    <property type="entry name" value="DNA repair protein MutS, domain I"/>
    <property type="match status" value="1"/>
</dbReference>
<feature type="domain" description="DNA mismatch repair proteins mutS family" evidence="12">
    <location>
        <begin position="732"/>
        <end position="748"/>
    </location>
</feature>
<dbReference type="InterPro" id="IPR007861">
    <property type="entry name" value="DNA_mismatch_repair_MutS_clamp"/>
</dbReference>
<dbReference type="Gene3D" id="1.10.1420.10">
    <property type="match status" value="2"/>
</dbReference>
<dbReference type="GO" id="GO:0005829">
    <property type="term" value="C:cytosol"/>
    <property type="evidence" value="ECO:0007669"/>
    <property type="project" value="TreeGrafter"/>
</dbReference>
<comment type="caution">
    <text evidence="13">The sequence shown here is derived from an EMBL/GenBank/DDBJ whole genome shotgun (WGS) entry which is preliminary data.</text>
</comment>
<dbReference type="SMART" id="SM00533">
    <property type="entry name" value="MUTSd"/>
    <property type="match status" value="1"/>
</dbReference>
<dbReference type="Gene3D" id="3.30.420.110">
    <property type="entry name" value="MutS, connector domain"/>
    <property type="match status" value="1"/>
</dbReference>
<dbReference type="FunFam" id="3.40.1170.10:FF:000001">
    <property type="entry name" value="DNA mismatch repair protein MutS"/>
    <property type="match status" value="1"/>
</dbReference>
<keyword evidence="3 9" id="KW-0547">Nucleotide-binding</keyword>
<dbReference type="InterPro" id="IPR045076">
    <property type="entry name" value="MutS"/>
</dbReference>
<dbReference type="GO" id="GO:0003684">
    <property type="term" value="F:damaged DNA binding"/>
    <property type="evidence" value="ECO:0007669"/>
    <property type="project" value="UniProtKB-UniRule"/>
</dbReference>
<evidence type="ECO:0000256" key="5">
    <source>
        <dbReference type="ARBA" id="ARBA00022840"/>
    </source>
</evidence>
<dbReference type="Pfam" id="PF01624">
    <property type="entry name" value="MutS_I"/>
    <property type="match status" value="1"/>
</dbReference>
<dbReference type="Pfam" id="PF05190">
    <property type="entry name" value="MutS_IV"/>
    <property type="match status" value="1"/>
</dbReference>
<reference evidence="13 14" key="1">
    <citation type="submission" date="2018-07" db="EMBL/GenBank/DDBJ databases">
        <title>Genomic Encyclopedia of Type Strains, Phase IV (KMG-IV): sequencing the most valuable type-strain genomes for metagenomic binning, comparative biology and taxonomic classification.</title>
        <authorList>
            <person name="Goeker M."/>
        </authorList>
    </citation>
    <scope>NUCLEOTIDE SEQUENCE [LARGE SCALE GENOMIC DNA]</scope>
    <source>
        <strain evidence="13 14">DSM 14324</strain>
    </source>
</reference>
<dbReference type="NCBIfam" id="TIGR01070">
    <property type="entry name" value="mutS1"/>
    <property type="match status" value="1"/>
</dbReference>
<dbReference type="PIRSF" id="PIRSF037677">
    <property type="entry name" value="DNA_mis_repair_Msh6"/>
    <property type="match status" value="1"/>
</dbReference>
<dbReference type="FunFam" id="3.40.50.300:FF:000283">
    <property type="entry name" value="DNA mismatch repair protein MutS"/>
    <property type="match status" value="1"/>
</dbReference>
<proteinExistence type="inferred from homology"/>
<evidence type="ECO:0000256" key="7">
    <source>
        <dbReference type="ARBA" id="ARBA00023204"/>
    </source>
</evidence>
<dbReference type="InterPro" id="IPR007696">
    <property type="entry name" value="DNA_mismatch_repair_MutS_core"/>
</dbReference>
<dbReference type="InterPro" id="IPR005748">
    <property type="entry name" value="DNA_mismatch_repair_MutS"/>
</dbReference>
<evidence type="ECO:0000256" key="4">
    <source>
        <dbReference type="ARBA" id="ARBA00022763"/>
    </source>
</evidence>
<name>A0A3D9DXM2_9GAMM</name>
<comment type="function">
    <text evidence="8 9">This protein is involved in the repair of mismatches in DNA. It is possible that it carries out the mismatch recognition step. This protein has a weak ATPase activity.</text>
</comment>
<evidence type="ECO:0000256" key="10">
    <source>
        <dbReference type="RuleBase" id="RU003756"/>
    </source>
</evidence>
<keyword evidence="4 9" id="KW-0227">DNA damage</keyword>
<evidence type="ECO:0000256" key="3">
    <source>
        <dbReference type="ARBA" id="ARBA00022741"/>
    </source>
</evidence>
<keyword evidence="14" id="KW-1185">Reference proteome</keyword>
<feature type="compositionally biased region" description="Polar residues" evidence="11">
    <location>
        <begin position="852"/>
        <end position="862"/>
    </location>
</feature>
<dbReference type="Pfam" id="PF00488">
    <property type="entry name" value="MutS_V"/>
    <property type="match status" value="1"/>
</dbReference>
<dbReference type="InterPro" id="IPR036187">
    <property type="entry name" value="DNA_mismatch_repair_MutS_sf"/>
</dbReference>
<dbReference type="InterPro" id="IPR017261">
    <property type="entry name" value="DNA_mismatch_repair_MutS/MSH"/>
</dbReference>
<accession>A0A3D9DXM2</accession>
<keyword evidence="5 9" id="KW-0067">ATP-binding</keyword>
<dbReference type="GO" id="GO:0006298">
    <property type="term" value="P:mismatch repair"/>
    <property type="evidence" value="ECO:0007669"/>
    <property type="project" value="UniProtKB-UniRule"/>
</dbReference>
<dbReference type="HAMAP" id="MF_00096">
    <property type="entry name" value="MutS"/>
    <property type="match status" value="1"/>
</dbReference>
<evidence type="ECO:0000256" key="8">
    <source>
        <dbReference type="ARBA" id="ARBA00024647"/>
    </source>
</evidence>
<gene>
    <name evidence="9" type="primary">mutS</name>
    <name evidence="13" type="ORF">C8D72_0175</name>
</gene>
<evidence type="ECO:0000313" key="13">
    <source>
        <dbReference type="EMBL" id="REC95526.1"/>
    </source>
</evidence>
<dbReference type="SUPFAM" id="SSF55271">
    <property type="entry name" value="DNA repair protein MutS, domain I"/>
    <property type="match status" value="1"/>
</dbReference>
<dbReference type="CDD" id="cd03284">
    <property type="entry name" value="ABC_MutS1"/>
    <property type="match status" value="1"/>
</dbReference>
<dbReference type="SUPFAM" id="SSF48334">
    <property type="entry name" value="DNA repair protein MutS, domain III"/>
    <property type="match status" value="1"/>
</dbReference>
<evidence type="ECO:0000256" key="9">
    <source>
        <dbReference type="HAMAP-Rule" id="MF_00096"/>
    </source>
</evidence>
<dbReference type="SUPFAM" id="SSF52540">
    <property type="entry name" value="P-loop containing nucleoside triphosphate hydrolases"/>
    <property type="match status" value="1"/>
</dbReference>
<dbReference type="SMART" id="SM00534">
    <property type="entry name" value="MUTSac"/>
    <property type="match status" value="1"/>
</dbReference>
<keyword evidence="6 9" id="KW-0238">DNA-binding</keyword>
<sequence length="903" mass="100033">MPSPIRQAWNVHCLHYSNTGEAADHDSLVPFTSHVIGQGQFHVAGKTESQPTPMMAQYFRIKREHPNVLLFYRMGDFYELFHDDAKRAASLLDITLTARGTSNGAPIPMAGVPYHSAEGYLARLVRMGESVAICEQIGDPATAKGPVERRVVRIVTPGTLHDEALLDERRDNLVAALHGDNDHWGLAWLELSSGRFSVLEVEGEGDMLAELHRLDPAELLVMESLPLPARLDERPGLQRQSDWHFDLETSRRLLCDQLQVQNLSGFGCDHMTRALTAAGVLIDYVRDTQRTALPHITAIGVENRDDSVVIDAASRRNLEIDQNMAGGQDNTLASVFDTTATPMGARLLRRWLNRPLRDRDQINARQQGVTLLGEEDHVEVFNDILRGIGDIERILARVALLSARPRDLARLRDALNALPALSERLESIARGSALDDLSRHIVPYPALADTLSRALIDSPPVVIRDGGVIREGFDEELDELRSLQENAGDYLVQLETRERERTGLAGLKVGYNRVHGYYIEIPRAQARDVPADYIRRQTLKNAERFIIPELKTFEDKALSARTRALAREKLLYDGLLETLNAELATLRRTAQALATLDVLHAFAERAQTLSLVCPVLREAPGMTIRDGRHPVVEHVSSHPFVPNDLHFDDATRMLVITGPNMGGKSTFMRQNALIALLAHTGCFVPAGSAEIGPIDRIFTRIGSSDDLAGGRSTFMVEMTETASILHNATDHSLVLMDEIGRGTSTFDGLSLAWAAAEHLTGTRAFTLFATHYFEMTSLPEQAEGVANVHLNATEHNDGIVFMHRVEPGPASQSYGLQVAQLAGVPRTVIARAREKLMALEAQDGERPEALARTSTSETTAPQQDDLFASAPHPMVEALSQLDLDTLSPRQAQEWLYEWRDRLK</sequence>
<dbReference type="GO" id="GO:0140664">
    <property type="term" value="F:ATP-dependent DNA damage sensor activity"/>
    <property type="evidence" value="ECO:0007669"/>
    <property type="project" value="InterPro"/>
</dbReference>
<dbReference type="InterPro" id="IPR000432">
    <property type="entry name" value="DNA_mismatch_repair_MutS_C"/>
</dbReference>
<dbReference type="PROSITE" id="PS00486">
    <property type="entry name" value="DNA_MISMATCH_REPAIR_2"/>
    <property type="match status" value="1"/>
</dbReference>
<protein>
    <recommendedName>
        <fullName evidence="2 9">DNA mismatch repair protein MutS</fullName>
    </recommendedName>
</protein>
<dbReference type="PANTHER" id="PTHR11361:SF34">
    <property type="entry name" value="DNA MISMATCH REPAIR PROTEIN MSH1, MITOCHONDRIAL"/>
    <property type="match status" value="1"/>
</dbReference>
<dbReference type="Gene3D" id="6.10.140.430">
    <property type="match status" value="1"/>
</dbReference>
<dbReference type="InterPro" id="IPR016151">
    <property type="entry name" value="DNA_mismatch_repair_MutS_N"/>
</dbReference>
<evidence type="ECO:0000256" key="6">
    <source>
        <dbReference type="ARBA" id="ARBA00023125"/>
    </source>
</evidence>
<evidence type="ECO:0000313" key="14">
    <source>
        <dbReference type="Proteomes" id="UP000256334"/>
    </source>
</evidence>
<dbReference type="InterPro" id="IPR007860">
    <property type="entry name" value="DNA_mmatch_repair_MutS_con_dom"/>
</dbReference>
<keyword evidence="7 9" id="KW-0234">DNA repair</keyword>
<evidence type="ECO:0000256" key="11">
    <source>
        <dbReference type="SAM" id="MobiDB-lite"/>
    </source>
</evidence>
<dbReference type="SUPFAM" id="SSF53150">
    <property type="entry name" value="DNA repair protein MutS, domain II"/>
    <property type="match status" value="1"/>
</dbReference>
<dbReference type="Pfam" id="PF05192">
    <property type="entry name" value="MutS_III"/>
    <property type="match status" value="1"/>
</dbReference>
<dbReference type="FunFam" id="1.10.1420.10:FF:000002">
    <property type="entry name" value="DNA mismatch repair protein MutS"/>
    <property type="match status" value="1"/>
</dbReference>
<dbReference type="Gene3D" id="3.40.50.300">
    <property type="entry name" value="P-loop containing nucleotide triphosphate hydrolases"/>
    <property type="match status" value="1"/>
</dbReference>
<dbReference type="Pfam" id="PF05188">
    <property type="entry name" value="MutS_II"/>
    <property type="match status" value="1"/>
</dbReference>
<dbReference type="Proteomes" id="UP000256334">
    <property type="component" value="Unassembled WGS sequence"/>
</dbReference>
<dbReference type="NCBIfam" id="NF003810">
    <property type="entry name" value="PRK05399.1"/>
    <property type="match status" value="1"/>
</dbReference>
<evidence type="ECO:0000256" key="2">
    <source>
        <dbReference type="ARBA" id="ARBA00021982"/>
    </source>
</evidence>
<organism evidence="13 14">
    <name type="scientific">Kushneria indalinina DSM 14324</name>
    <dbReference type="NCBI Taxonomy" id="1122140"/>
    <lineage>
        <taxon>Bacteria</taxon>
        <taxon>Pseudomonadati</taxon>
        <taxon>Pseudomonadota</taxon>
        <taxon>Gammaproteobacteria</taxon>
        <taxon>Oceanospirillales</taxon>
        <taxon>Halomonadaceae</taxon>
        <taxon>Kushneria</taxon>
    </lineage>
</organism>
<feature type="region of interest" description="Disordered" evidence="11">
    <location>
        <begin position="842"/>
        <end position="868"/>
    </location>
</feature>
<dbReference type="GO" id="GO:0005524">
    <property type="term" value="F:ATP binding"/>
    <property type="evidence" value="ECO:0007669"/>
    <property type="project" value="UniProtKB-UniRule"/>
</dbReference>
<dbReference type="GO" id="GO:0030983">
    <property type="term" value="F:mismatched DNA binding"/>
    <property type="evidence" value="ECO:0007669"/>
    <property type="project" value="InterPro"/>
</dbReference>
<dbReference type="InterPro" id="IPR007695">
    <property type="entry name" value="DNA_mismatch_repair_MutS-lik_N"/>
</dbReference>